<proteinExistence type="predicted"/>
<dbReference type="eggNOG" id="ENOG502ZITM">
    <property type="taxonomic scope" value="Bacteria"/>
</dbReference>
<dbReference type="STRING" id="512565.AMIS_48990"/>
<keyword evidence="4" id="KW-1185">Reference proteome</keyword>
<dbReference type="AlphaFoldDB" id="I0HAT2"/>
<name>I0HAT2_ACTM4</name>
<protein>
    <recommendedName>
        <fullName evidence="5">Lipoprotein</fullName>
    </recommendedName>
</protein>
<sequence>MRPFLYRCMVTVEASRAFMCHVRRYLVIPVLLLLATACSAQPVPQAEPPSPSPSSSPDPEVTLPVGYIGGSEASEPPSAGPAALRGAGWSLRTDQTQTGPFLRTVHPVVDLRTGEQTVGNYLIGYAMMRAPQGQELIVAPLGKPDDLPGAPVTIRAGDRQQKITKLTQPVLVLTVPSGAPATLTVEDGRPQTLDLRTGRRVPRADTALFYDPPAQEKTDGPQIGIPGATGLFLSASAELVPGLESVGYADPGKAWLAVTVEAGGAECDLKLGGSSFRFESGGRSYPATGSYRLDMSLAAGSLSIGAIEVAIEVPEKVRAGTLVFALSGTRTGGDCGTGRLTTVPARATMRLKLS</sequence>
<evidence type="ECO:0000313" key="4">
    <source>
        <dbReference type="Proteomes" id="UP000007882"/>
    </source>
</evidence>
<dbReference type="EMBL" id="AP012319">
    <property type="protein sequence ID" value="BAL90119.1"/>
    <property type="molecule type" value="Genomic_DNA"/>
</dbReference>
<gene>
    <name evidence="3" type="ordered locus">AMIS_48990</name>
</gene>
<feature type="signal peptide" evidence="2">
    <location>
        <begin position="1"/>
        <end position="40"/>
    </location>
</feature>
<feature type="compositionally biased region" description="Low complexity" evidence="1">
    <location>
        <begin position="70"/>
        <end position="83"/>
    </location>
</feature>
<dbReference type="HOGENOM" id="CLU_782186_0_0_11"/>
<evidence type="ECO:0008006" key="5">
    <source>
        <dbReference type="Google" id="ProtNLM"/>
    </source>
</evidence>
<dbReference type="Proteomes" id="UP000007882">
    <property type="component" value="Chromosome"/>
</dbReference>
<feature type="region of interest" description="Disordered" evidence="1">
    <location>
        <begin position="42"/>
        <end position="85"/>
    </location>
</feature>
<dbReference type="KEGG" id="ams:AMIS_48990"/>
<reference evidence="3 4" key="1">
    <citation type="submission" date="2012-02" db="EMBL/GenBank/DDBJ databases">
        <title>Complete genome sequence of Actinoplanes missouriensis 431 (= NBRC 102363).</title>
        <authorList>
            <person name="Ohnishi Y."/>
            <person name="Ishikawa J."/>
            <person name="Sekine M."/>
            <person name="Hosoyama A."/>
            <person name="Harada T."/>
            <person name="Narita H."/>
            <person name="Hata T."/>
            <person name="Konno Y."/>
            <person name="Tutikane K."/>
            <person name="Fujita N."/>
            <person name="Horinouchi S."/>
            <person name="Hayakawa M."/>
        </authorList>
    </citation>
    <scope>NUCLEOTIDE SEQUENCE [LARGE SCALE GENOMIC DNA]</scope>
    <source>
        <strain evidence="4">ATCC 14538 / DSM 43046 / CBS 188.64 / JCM 3121 / NBRC 102363 / NCIMB 12654 / NRRL B-3342 / UNCC 431</strain>
    </source>
</reference>
<feature type="chain" id="PRO_5039002245" description="Lipoprotein" evidence="2">
    <location>
        <begin position="41"/>
        <end position="354"/>
    </location>
</feature>
<evidence type="ECO:0000256" key="1">
    <source>
        <dbReference type="SAM" id="MobiDB-lite"/>
    </source>
</evidence>
<evidence type="ECO:0000256" key="2">
    <source>
        <dbReference type="SAM" id="SignalP"/>
    </source>
</evidence>
<feature type="compositionally biased region" description="Pro residues" evidence="1">
    <location>
        <begin position="45"/>
        <end position="56"/>
    </location>
</feature>
<organism evidence="3 4">
    <name type="scientific">Actinoplanes missouriensis (strain ATCC 14538 / DSM 43046 / CBS 188.64 / JCM 3121 / NBRC 102363 / NCIMB 12654 / NRRL B-3342 / UNCC 431)</name>
    <dbReference type="NCBI Taxonomy" id="512565"/>
    <lineage>
        <taxon>Bacteria</taxon>
        <taxon>Bacillati</taxon>
        <taxon>Actinomycetota</taxon>
        <taxon>Actinomycetes</taxon>
        <taxon>Micromonosporales</taxon>
        <taxon>Micromonosporaceae</taxon>
        <taxon>Actinoplanes</taxon>
    </lineage>
</organism>
<accession>I0HAT2</accession>
<dbReference type="PATRIC" id="fig|512565.3.peg.4887"/>
<evidence type="ECO:0000313" key="3">
    <source>
        <dbReference type="EMBL" id="BAL90119.1"/>
    </source>
</evidence>
<keyword evidence="2" id="KW-0732">Signal</keyword>